<keyword evidence="3" id="KW-0732">Signal</keyword>
<dbReference type="EMBL" id="JBFDAA010000009">
    <property type="protein sequence ID" value="KAL1128890.1"/>
    <property type="molecule type" value="Genomic_DNA"/>
</dbReference>
<evidence type="ECO:0000256" key="2">
    <source>
        <dbReference type="ARBA" id="ARBA00022692"/>
    </source>
</evidence>
<dbReference type="InterPro" id="IPR007110">
    <property type="entry name" value="Ig-like_dom"/>
</dbReference>
<keyword evidence="8" id="KW-0393">Immunoglobulin domain</keyword>
<dbReference type="FunFam" id="2.60.40.10:FF:000189">
    <property type="entry name" value="Neogenin isoform 3"/>
    <property type="match status" value="1"/>
</dbReference>
<protein>
    <recommendedName>
        <fullName evidence="9">Ig-like domain-containing protein</fullName>
    </recommendedName>
</protein>
<dbReference type="PROSITE" id="PS50835">
    <property type="entry name" value="IG_LIKE"/>
    <property type="match status" value="4"/>
</dbReference>
<dbReference type="InterPro" id="IPR013098">
    <property type="entry name" value="Ig_I-set"/>
</dbReference>
<dbReference type="SUPFAM" id="SSF48726">
    <property type="entry name" value="Immunoglobulin"/>
    <property type="match status" value="4"/>
</dbReference>
<dbReference type="GO" id="GO:0048468">
    <property type="term" value="P:cell development"/>
    <property type="evidence" value="ECO:0007669"/>
    <property type="project" value="UniProtKB-ARBA"/>
</dbReference>
<evidence type="ECO:0000256" key="5">
    <source>
        <dbReference type="ARBA" id="ARBA00022989"/>
    </source>
</evidence>
<dbReference type="PANTHER" id="PTHR10075:SF100">
    <property type="entry name" value="FASCICLIN-2"/>
    <property type="match status" value="1"/>
</dbReference>
<reference evidence="10 11" key="1">
    <citation type="submission" date="2024-07" db="EMBL/GenBank/DDBJ databases">
        <title>Chromosome-level genome assembly of the water stick insect Ranatra chinensis (Heteroptera: Nepidae).</title>
        <authorList>
            <person name="Liu X."/>
        </authorList>
    </citation>
    <scope>NUCLEOTIDE SEQUENCE [LARGE SCALE GENOMIC DNA]</scope>
    <source>
        <strain evidence="10">Cailab_2021Rc</strain>
        <tissue evidence="10">Muscle</tissue>
    </source>
</reference>
<evidence type="ECO:0000256" key="6">
    <source>
        <dbReference type="ARBA" id="ARBA00023136"/>
    </source>
</evidence>
<organism evidence="10 11">
    <name type="scientific">Ranatra chinensis</name>
    <dbReference type="NCBI Taxonomy" id="642074"/>
    <lineage>
        <taxon>Eukaryota</taxon>
        <taxon>Metazoa</taxon>
        <taxon>Ecdysozoa</taxon>
        <taxon>Arthropoda</taxon>
        <taxon>Hexapoda</taxon>
        <taxon>Insecta</taxon>
        <taxon>Pterygota</taxon>
        <taxon>Neoptera</taxon>
        <taxon>Paraneoptera</taxon>
        <taxon>Hemiptera</taxon>
        <taxon>Heteroptera</taxon>
        <taxon>Panheteroptera</taxon>
        <taxon>Nepomorpha</taxon>
        <taxon>Nepidae</taxon>
        <taxon>Ranatrinae</taxon>
        <taxon>Ranatra</taxon>
    </lineage>
</organism>
<dbReference type="FunFam" id="2.60.40.10:FF:000008">
    <property type="entry name" value="roundabout homolog 2 isoform X2"/>
    <property type="match status" value="1"/>
</dbReference>
<dbReference type="Proteomes" id="UP001558652">
    <property type="component" value="Unassembled WGS sequence"/>
</dbReference>
<keyword evidence="7" id="KW-1015">Disulfide bond</keyword>
<feature type="domain" description="Ig-like" evidence="9">
    <location>
        <begin position="3"/>
        <end position="92"/>
    </location>
</feature>
<gene>
    <name evidence="10" type="ORF">AAG570_013424</name>
</gene>
<evidence type="ECO:0000313" key="10">
    <source>
        <dbReference type="EMBL" id="KAL1128890.1"/>
    </source>
</evidence>
<keyword evidence="4" id="KW-0677">Repeat</keyword>
<sequence length="363" mass="39498">MREEFRSVPVDTRVAAGETALLECGPPKGNPEPTLLWKKNSLVLDVDDSDRVRIVDGGNLMIRDVRPSDQGRYQCLAQNIVGMKETPAATLTVHVKPFLMREPTDVTAVAEDNVELECLVGGDPQPTILWRREDGTMPIGRARISQHSRLRIDRVTPHDEGIYICDANNIVGSVSARASLTVHSAPVFTVKPQDQKVGLNGVASFECEASGNPPPSLFWTKEGSQVLMFPGNSYGRLQVTPQGTLNIHGVLRQDAGFIVCSALSVAGSATARAFLQVTSVGDVPPPLVDIGPSNQTLGLHSIARLPCQASGTPQPHINWHKDGTLLQPSPPRIMVLSSGTLQIDGKSLWCFLRICKEEYNRKY</sequence>
<accession>A0ABD0YC44</accession>
<dbReference type="Gene3D" id="2.60.40.10">
    <property type="entry name" value="Immunoglobulins"/>
    <property type="match status" value="4"/>
</dbReference>
<comment type="subcellular location">
    <subcellularLocation>
        <location evidence="1">Membrane</location>
        <topology evidence="1">Single-pass membrane protein</topology>
    </subcellularLocation>
</comment>
<dbReference type="AlphaFoldDB" id="A0ABD0YC44"/>
<dbReference type="GO" id="GO:0016020">
    <property type="term" value="C:membrane"/>
    <property type="evidence" value="ECO:0007669"/>
    <property type="project" value="UniProtKB-SubCell"/>
</dbReference>
<keyword evidence="11" id="KW-1185">Reference proteome</keyword>
<dbReference type="InterPro" id="IPR003598">
    <property type="entry name" value="Ig_sub2"/>
</dbReference>
<evidence type="ECO:0000313" key="11">
    <source>
        <dbReference type="Proteomes" id="UP001558652"/>
    </source>
</evidence>
<evidence type="ECO:0000256" key="1">
    <source>
        <dbReference type="ARBA" id="ARBA00004167"/>
    </source>
</evidence>
<dbReference type="FunFam" id="2.60.40.10:FF:000053">
    <property type="entry name" value="Roundabout guidance receptor 1"/>
    <property type="match status" value="1"/>
</dbReference>
<dbReference type="InterPro" id="IPR003599">
    <property type="entry name" value="Ig_sub"/>
</dbReference>
<feature type="domain" description="Ig-like" evidence="9">
    <location>
        <begin position="186"/>
        <end position="278"/>
    </location>
</feature>
<evidence type="ECO:0000256" key="3">
    <source>
        <dbReference type="ARBA" id="ARBA00022729"/>
    </source>
</evidence>
<feature type="domain" description="Ig-like" evidence="9">
    <location>
        <begin position="97"/>
        <end position="181"/>
    </location>
</feature>
<feature type="domain" description="Ig-like" evidence="9">
    <location>
        <begin position="285"/>
        <end position="350"/>
    </location>
</feature>
<dbReference type="Pfam" id="PF07679">
    <property type="entry name" value="I-set"/>
    <property type="match status" value="3"/>
</dbReference>
<proteinExistence type="predicted"/>
<dbReference type="PANTHER" id="PTHR10075">
    <property type="entry name" value="BASIGIN RELATED"/>
    <property type="match status" value="1"/>
</dbReference>
<keyword evidence="5" id="KW-1133">Transmembrane helix</keyword>
<evidence type="ECO:0000256" key="7">
    <source>
        <dbReference type="ARBA" id="ARBA00023157"/>
    </source>
</evidence>
<dbReference type="InterPro" id="IPR036179">
    <property type="entry name" value="Ig-like_dom_sf"/>
</dbReference>
<dbReference type="InterPro" id="IPR013783">
    <property type="entry name" value="Ig-like_fold"/>
</dbReference>
<dbReference type="SMART" id="SM00408">
    <property type="entry name" value="IGc2"/>
    <property type="match status" value="3"/>
</dbReference>
<keyword evidence="6" id="KW-0472">Membrane</keyword>
<name>A0ABD0YC44_9HEMI</name>
<evidence type="ECO:0000256" key="8">
    <source>
        <dbReference type="ARBA" id="ARBA00023319"/>
    </source>
</evidence>
<dbReference type="Pfam" id="PF13927">
    <property type="entry name" value="Ig_3"/>
    <property type="match status" value="1"/>
</dbReference>
<keyword evidence="2" id="KW-0812">Transmembrane</keyword>
<comment type="caution">
    <text evidence="10">The sequence shown here is derived from an EMBL/GenBank/DDBJ whole genome shotgun (WGS) entry which is preliminary data.</text>
</comment>
<dbReference type="GO" id="GO:0007399">
    <property type="term" value="P:nervous system development"/>
    <property type="evidence" value="ECO:0007669"/>
    <property type="project" value="UniProtKB-ARBA"/>
</dbReference>
<dbReference type="SMART" id="SM00409">
    <property type="entry name" value="IG"/>
    <property type="match status" value="3"/>
</dbReference>
<evidence type="ECO:0000256" key="4">
    <source>
        <dbReference type="ARBA" id="ARBA00022737"/>
    </source>
</evidence>
<evidence type="ECO:0000259" key="9">
    <source>
        <dbReference type="PROSITE" id="PS50835"/>
    </source>
</evidence>